<reference evidence="1 2" key="1">
    <citation type="journal article" date="2018" name="Front. Plant Sci.">
        <title>Red Clover (Trifolium pratense) and Zigzag Clover (T. medium) - A Picture of Genomic Similarities and Differences.</title>
        <authorList>
            <person name="Dluhosova J."/>
            <person name="Istvanek J."/>
            <person name="Nedelnik J."/>
            <person name="Repkova J."/>
        </authorList>
    </citation>
    <scope>NUCLEOTIDE SEQUENCE [LARGE SCALE GENOMIC DNA]</scope>
    <source>
        <strain evidence="2">cv. 10/8</strain>
        <tissue evidence="1">Leaf</tissue>
    </source>
</reference>
<comment type="caution">
    <text evidence="1">The sequence shown here is derived from an EMBL/GenBank/DDBJ whole genome shotgun (WGS) entry which is preliminary data.</text>
</comment>
<proteinExistence type="predicted"/>
<name>A0A392TP67_9FABA</name>
<feature type="non-terminal residue" evidence="1">
    <location>
        <position position="1"/>
    </location>
</feature>
<keyword evidence="2" id="KW-1185">Reference proteome</keyword>
<evidence type="ECO:0000313" key="1">
    <source>
        <dbReference type="EMBL" id="MCI61936.1"/>
    </source>
</evidence>
<dbReference type="EMBL" id="LXQA010609346">
    <property type="protein sequence ID" value="MCI61936.1"/>
    <property type="molecule type" value="Genomic_DNA"/>
</dbReference>
<accession>A0A392TP67</accession>
<sequence length="23" mass="2760">CQLIDGAWESFHDVKLKDRSLIW</sequence>
<evidence type="ECO:0000313" key="2">
    <source>
        <dbReference type="Proteomes" id="UP000265520"/>
    </source>
</evidence>
<organism evidence="1 2">
    <name type="scientific">Trifolium medium</name>
    <dbReference type="NCBI Taxonomy" id="97028"/>
    <lineage>
        <taxon>Eukaryota</taxon>
        <taxon>Viridiplantae</taxon>
        <taxon>Streptophyta</taxon>
        <taxon>Embryophyta</taxon>
        <taxon>Tracheophyta</taxon>
        <taxon>Spermatophyta</taxon>
        <taxon>Magnoliopsida</taxon>
        <taxon>eudicotyledons</taxon>
        <taxon>Gunneridae</taxon>
        <taxon>Pentapetalae</taxon>
        <taxon>rosids</taxon>
        <taxon>fabids</taxon>
        <taxon>Fabales</taxon>
        <taxon>Fabaceae</taxon>
        <taxon>Papilionoideae</taxon>
        <taxon>50 kb inversion clade</taxon>
        <taxon>NPAAA clade</taxon>
        <taxon>Hologalegina</taxon>
        <taxon>IRL clade</taxon>
        <taxon>Trifolieae</taxon>
        <taxon>Trifolium</taxon>
    </lineage>
</organism>
<dbReference type="Proteomes" id="UP000265520">
    <property type="component" value="Unassembled WGS sequence"/>
</dbReference>
<dbReference type="AlphaFoldDB" id="A0A392TP67"/>
<protein>
    <submittedName>
        <fullName evidence="1">Putative succinate dehydrogenase</fullName>
    </submittedName>
</protein>